<evidence type="ECO:0000256" key="3">
    <source>
        <dbReference type="ARBA" id="ARBA00023027"/>
    </source>
</evidence>
<dbReference type="Gene3D" id="3.40.220.10">
    <property type="entry name" value="Leucine Aminopeptidase, subunit E, domain 1"/>
    <property type="match status" value="1"/>
</dbReference>
<dbReference type="SUPFAM" id="SSF52949">
    <property type="entry name" value="Macro domain-like"/>
    <property type="match status" value="1"/>
</dbReference>
<reference evidence="6" key="1">
    <citation type="journal article" date="2020" name="mSystems">
        <title>Genome- and Community-Level Interaction Insights into Carbon Utilization and Element Cycling Functions of Hydrothermarchaeota in Hydrothermal Sediment.</title>
        <authorList>
            <person name="Zhou Z."/>
            <person name="Liu Y."/>
            <person name="Xu W."/>
            <person name="Pan J."/>
            <person name="Luo Z.H."/>
            <person name="Li M."/>
        </authorList>
    </citation>
    <scope>NUCLEOTIDE SEQUENCE [LARGE SCALE GENOMIC DNA]</scope>
    <source>
        <strain evidence="5">SpSt-265</strain>
        <strain evidence="6">SpSt-465</strain>
    </source>
</reference>
<dbReference type="GO" id="GO:0003714">
    <property type="term" value="F:transcription corepressor activity"/>
    <property type="evidence" value="ECO:0007669"/>
    <property type="project" value="TreeGrafter"/>
</dbReference>
<dbReference type="Pfam" id="PF01661">
    <property type="entry name" value="Macro"/>
    <property type="match status" value="1"/>
</dbReference>
<proteinExistence type="predicted"/>
<dbReference type="GO" id="GO:0044389">
    <property type="term" value="F:ubiquitin-like protein ligase binding"/>
    <property type="evidence" value="ECO:0007669"/>
    <property type="project" value="TreeGrafter"/>
</dbReference>
<evidence type="ECO:0000259" key="4">
    <source>
        <dbReference type="PROSITE" id="PS51154"/>
    </source>
</evidence>
<evidence type="ECO:0000313" key="6">
    <source>
        <dbReference type="EMBL" id="HFJ53571.1"/>
    </source>
</evidence>
<dbReference type="InterPro" id="IPR052056">
    <property type="entry name" value="Mono-ARTD/PARP"/>
</dbReference>
<dbReference type="InterPro" id="IPR043472">
    <property type="entry name" value="Macro_dom-like"/>
</dbReference>
<protein>
    <submittedName>
        <fullName evidence="6">Appr-1-p processing protein</fullName>
    </submittedName>
</protein>
<evidence type="ECO:0000313" key="5">
    <source>
        <dbReference type="EMBL" id="HEA87732.1"/>
    </source>
</evidence>
<evidence type="ECO:0000256" key="1">
    <source>
        <dbReference type="ARBA" id="ARBA00022676"/>
    </source>
</evidence>
<dbReference type="SMART" id="SM00506">
    <property type="entry name" value="A1pp"/>
    <property type="match status" value="1"/>
</dbReference>
<dbReference type="AlphaFoldDB" id="A0A7C3EQF4"/>
<dbReference type="EMBL" id="DSLG01000008">
    <property type="protein sequence ID" value="HEA87732.1"/>
    <property type="molecule type" value="Genomic_DNA"/>
</dbReference>
<sequence length="183" mass="19355">MNACSPIVRTFGNCRLEVILGDITDQDTEAIVNAANNHFWMGGGVAGAIKCRGGAEIEQEAMKLGPVEPGAAVTTSAGRLKAKFCIHAAVMGQDLVTNAELITRATSSALEEAARLKIRSVAFPALGTGVGGFPVSACARLMLASALRHCQKHQYPELIRFVLFEPAAFQAFTQILSSLPETP</sequence>
<dbReference type="GO" id="GO:0010629">
    <property type="term" value="P:negative regulation of gene expression"/>
    <property type="evidence" value="ECO:0007669"/>
    <property type="project" value="TreeGrafter"/>
</dbReference>
<dbReference type="GO" id="GO:0005737">
    <property type="term" value="C:cytoplasm"/>
    <property type="evidence" value="ECO:0007669"/>
    <property type="project" value="TreeGrafter"/>
</dbReference>
<keyword evidence="3" id="KW-0520">NAD</keyword>
<feature type="domain" description="Macro" evidence="4">
    <location>
        <begin position="3"/>
        <end position="180"/>
    </location>
</feature>
<keyword evidence="1" id="KW-0328">Glycosyltransferase</keyword>
<name>A0A7C3EQF4_UNCW3</name>
<accession>A0A7C3EQF4</accession>
<gene>
    <name evidence="5" type="ORF">ENP94_06990</name>
    <name evidence="6" type="ORF">ENS16_02640</name>
</gene>
<dbReference type="PROSITE" id="PS51154">
    <property type="entry name" value="MACRO"/>
    <property type="match status" value="1"/>
</dbReference>
<dbReference type="InterPro" id="IPR002589">
    <property type="entry name" value="Macro_dom"/>
</dbReference>
<keyword evidence="2" id="KW-0808">Transferase</keyword>
<evidence type="ECO:0000256" key="2">
    <source>
        <dbReference type="ARBA" id="ARBA00022679"/>
    </source>
</evidence>
<dbReference type="GO" id="GO:0070212">
    <property type="term" value="P:protein poly-ADP-ribosylation"/>
    <property type="evidence" value="ECO:0007669"/>
    <property type="project" value="TreeGrafter"/>
</dbReference>
<dbReference type="GO" id="GO:1990404">
    <property type="term" value="F:NAD+-protein mono-ADP-ribosyltransferase activity"/>
    <property type="evidence" value="ECO:0007669"/>
    <property type="project" value="TreeGrafter"/>
</dbReference>
<dbReference type="PANTHER" id="PTHR14453:SF70">
    <property type="entry name" value="PROTEIN MONO-ADP-RIBOSYLTRANSFERASE PARP9"/>
    <property type="match status" value="1"/>
</dbReference>
<comment type="caution">
    <text evidence="6">The sequence shown here is derived from an EMBL/GenBank/DDBJ whole genome shotgun (WGS) entry which is preliminary data.</text>
</comment>
<organism evidence="6">
    <name type="scientific">candidate division WOR-3 bacterium</name>
    <dbReference type="NCBI Taxonomy" id="2052148"/>
    <lineage>
        <taxon>Bacteria</taxon>
        <taxon>Bacteria division WOR-3</taxon>
    </lineage>
</organism>
<dbReference type="EMBL" id="DSTU01000004">
    <property type="protein sequence ID" value="HFJ53571.1"/>
    <property type="molecule type" value="Genomic_DNA"/>
</dbReference>
<dbReference type="PANTHER" id="PTHR14453">
    <property type="entry name" value="PARP/ZINC FINGER CCCH TYPE DOMAIN CONTAINING PROTEIN"/>
    <property type="match status" value="1"/>
</dbReference>
<dbReference type="GO" id="GO:0003950">
    <property type="term" value="F:NAD+ poly-ADP-ribosyltransferase activity"/>
    <property type="evidence" value="ECO:0007669"/>
    <property type="project" value="TreeGrafter"/>
</dbReference>